<sequence length="127" mass="13997">MVLEQKQGEKSKDMSGNDNTEHSAASTKAAYSTITQECDPPGISREGEGIPLILEHCSKTLEKELYPLPSSTMVMDPCALPPVTGRARPRAADTLHHYELISKRDCSSLNQWMSPICRRAGLVPFCH</sequence>
<dbReference type="Proteomes" id="UP000190648">
    <property type="component" value="Unassembled WGS sequence"/>
</dbReference>
<keyword evidence="3" id="KW-1185">Reference proteome</keyword>
<reference evidence="2 3" key="1">
    <citation type="submission" date="2016-02" db="EMBL/GenBank/DDBJ databases">
        <title>Band-tailed pigeon sequencing and assembly.</title>
        <authorList>
            <person name="Soares A.E."/>
            <person name="Novak B.J."/>
            <person name="Rice E.S."/>
            <person name="O'Connell B."/>
            <person name="Chang D."/>
            <person name="Weber S."/>
            <person name="Shapiro B."/>
        </authorList>
    </citation>
    <scope>NUCLEOTIDE SEQUENCE [LARGE SCALE GENOMIC DNA]</scope>
    <source>
        <strain evidence="2">BTP2013</strain>
        <tissue evidence="2">Blood</tissue>
    </source>
</reference>
<dbReference type="AlphaFoldDB" id="A0A1V4L0R7"/>
<comment type="caution">
    <text evidence="2">The sequence shown here is derived from an EMBL/GenBank/DDBJ whole genome shotgun (WGS) entry which is preliminary data.</text>
</comment>
<accession>A0A1V4L0R7</accession>
<feature type="region of interest" description="Disordered" evidence="1">
    <location>
        <begin position="1"/>
        <end position="46"/>
    </location>
</feature>
<feature type="compositionally biased region" description="Basic and acidic residues" evidence="1">
    <location>
        <begin position="1"/>
        <end position="21"/>
    </location>
</feature>
<proteinExistence type="predicted"/>
<dbReference type="EMBL" id="LSYS01000429">
    <property type="protein sequence ID" value="OPJ90216.1"/>
    <property type="molecule type" value="Genomic_DNA"/>
</dbReference>
<evidence type="ECO:0000256" key="1">
    <source>
        <dbReference type="SAM" id="MobiDB-lite"/>
    </source>
</evidence>
<protein>
    <submittedName>
        <fullName evidence="2">Uncharacterized protein</fullName>
    </submittedName>
</protein>
<gene>
    <name evidence="2" type="ORF">AV530_014810</name>
</gene>
<feature type="compositionally biased region" description="Polar residues" evidence="1">
    <location>
        <begin position="22"/>
        <end position="36"/>
    </location>
</feature>
<evidence type="ECO:0000313" key="2">
    <source>
        <dbReference type="EMBL" id="OPJ90216.1"/>
    </source>
</evidence>
<evidence type="ECO:0000313" key="3">
    <source>
        <dbReference type="Proteomes" id="UP000190648"/>
    </source>
</evidence>
<organism evidence="2 3">
    <name type="scientific">Patagioenas fasciata monilis</name>
    <dbReference type="NCBI Taxonomy" id="372326"/>
    <lineage>
        <taxon>Eukaryota</taxon>
        <taxon>Metazoa</taxon>
        <taxon>Chordata</taxon>
        <taxon>Craniata</taxon>
        <taxon>Vertebrata</taxon>
        <taxon>Euteleostomi</taxon>
        <taxon>Archelosauria</taxon>
        <taxon>Archosauria</taxon>
        <taxon>Dinosauria</taxon>
        <taxon>Saurischia</taxon>
        <taxon>Theropoda</taxon>
        <taxon>Coelurosauria</taxon>
        <taxon>Aves</taxon>
        <taxon>Neognathae</taxon>
        <taxon>Neoaves</taxon>
        <taxon>Columbimorphae</taxon>
        <taxon>Columbiformes</taxon>
        <taxon>Columbidae</taxon>
        <taxon>Patagioenas</taxon>
    </lineage>
</organism>
<name>A0A1V4L0R7_PATFA</name>